<reference evidence="3" key="2">
    <citation type="submission" date="2025-08" db="UniProtKB">
        <authorList>
            <consortium name="RefSeq"/>
        </authorList>
    </citation>
    <scope>IDENTIFICATION</scope>
    <source>
        <tissue evidence="3">Leaf</tissue>
    </source>
</reference>
<sequence length="221" mass="24473">MFSVFAAAETGIFWDLDACPIPVHLTPASISDSFKLCLGNRGLRCKKMSIVAYSIEMVENAQDFESANIKLLQKAEKKHHEILVDVYDWILSHRGHLANLMVISDFAHTYLRYDTFKDLGENVLLAFPDDTIGCPWPLGIPSSVWLWSSLSSGGSPLNIQQIGIAQVGSTSLLRDLGKKATTLKNQIEIPQVGRSDDTSPLRDSTTTEQKKLGKKEKALKV</sequence>
<protein>
    <submittedName>
        <fullName evidence="3">Uncharacterized protein LOC104752502</fullName>
    </submittedName>
</protein>
<dbReference type="PANTHER" id="PTHR14379:SF7">
    <property type="entry name" value="ENDONUCLEASE OR GLYCOSYL HYDROLASE-RELATED"/>
    <property type="match status" value="1"/>
</dbReference>
<dbReference type="PANTHER" id="PTHR14379">
    <property type="entry name" value="LIMKAIN B LKAP"/>
    <property type="match status" value="1"/>
</dbReference>
<name>A0ABM0WLW1_CAMSA</name>
<gene>
    <name evidence="3" type="primary">LOC104752502</name>
</gene>
<dbReference type="InterPro" id="IPR024768">
    <property type="entry name" value="Marf1"/>
</dbReference>
<feature type="compositionally biased region" description="Basic and acidic residues" evidence="1">
    <location>
        <begin position="208"/>
        <end position="221"/>
    </location>
</feature>
<dbReference type="Proteomes" id="UP000694864">
    <property type="component" value="Chromosome 16"/>
</dbReference>
<evidence type="ECO:0000313" key="3">
    <source>
        <dbReference type="RefSeq" id="XP_010472960.1"/>
    </source>
</evidence>
<dbReference type="GeneID" id="104752502"/>
<dbReference type="RefSeq" id="XP_010472960.1">
    <property type="nucleotide sequence ID" value="XM_010474658.1"/>
</dbReference>
<feature type="region of interest" description="Disordered" evidence="1">
    <location>
        <begin position="192"/>
        <end position="221"/>
    </location>
</feature>
<keyword evidence="2" id="KW-1185">Reference proteome</keyword>
<evidence type="ECO:0000313" key="2">
    <source>
        <dbReference type="Proteomes" id="UP000694864"/>
    </source>
</evidence>
<reference evidence="2" key="1">
    <citation type="journal article" date="2014" name="Nat. Commun.">
        <title>The emerging biofuel crop Camelina sativa retains a highly undifferentiated hexaploid genome structure.</title>
        <authorList>
            <person name="Kagale S."/>
            <person name="Koh C."/>
            <person name="Nixon J."/>
            <person name="Bollina V."/>
            <person name="Clarke W.E."/>
            <person name="Tuteja R."/>
            <person name="Spillane C."/>
            <person name="Robinson S.J."/>
            <person name="Links M.G."/>
            <person name="Clarke C."/>
            <person name="Higgins E.E."/>
            <person name="Huebert T."/>
            <person name="Sharpe A.G."/>
            <person name="Parkin I.A."/>
        </authorList>
    </citation>
    <scope>NUCLEOTIDE SEQUENCE [LARGE SCALE GENOMIC DNA]</scope>
    <source>
        <strain evidence="2">cv. DH55</strain>
    </source>
</reference>
<evidence type="ECO:0000256" key="1">
    <source>
        <dbReference type="SAM" id="MobiDB-lite"/>
    </source>
</evidence>
<proteinExistence type="predicted"/>
<accession>A0ABM0WLW1</accession>
<organism evidence="2 3">
    <name type="scientific">Camelina sativa</name>
    <name type="common">False flax</name>
    <name type="synonym">Myagrum sativum</name>
    <dbReference type="NCBI Taxonomy" id="90675"/>
    <lineage>
        <taxon>Eukaryota</taxon>
        <taxon>Viridiplantae</taxon>
        <taxon>Streptophyta</taxon>
        <taxon>Embryophyta</taxon>
        <taxon>Tracheophyta</taxon>
        <taxon>Spermatophyta</taxon>
        <taxon>Magnoliopsida</taxon>
        <taxon>eudicotyledons</taxon>
        <taxon>Gunneridae</taxon>
        <taxon>Pentapetalae</taxon>
        <taxon>rosids</taxon>
        <taxon>malvids</taxon>
        <taxon>Brassicales</taxon>
        <taxon>Brassicaceae</taxon>
        <taxon>Camelineae</taxon>
        <taxon>Camelina</taxon>
    </lineage>
</organism>